<feature type="transmembrane region" description="Helical" evidence="7">
    <location>
        <begin position="31"/>
        <end position="52"/>
    </location>
</feature>
<keyword evidence="4 7" id="KW-0472">Membrane</keyword>
<proteinExistence type="inferred from homology"/>
<dbReference type="EMBL" id="ML976377">
    <property type="protein sequence ID" value="KAF1934771.1"/>
    <property type="molecule type" value="Genomic_DNA"/>
</dbReference>
<name>A0A6A5S287_9PLEO</name>
<evidence type="ECO:0000313" key="10">
    <source>
        <dbReference type="Proteomes" id="UP000800038"/>
    </source>
</evidence>
<evidence type="ECO:0000256" key="1">
    <source>
        <dbReference type="ARBA" id="ARBA00004141"/>
    </source>
</evidence>
<feature type="transmembrane region" description="Helical" evidence="7">
    <location>
        <begin position="106"/>
        <end position="126"/>
    </location>
</feature>
<keyword evidence="2 7" id="KW-0812">Transmembrane</keyword>
<comment type="subcellular location">
    <subcellularLocation>
        <location evidence="1">Membrane</location>
        <topology evidence="1">Multi-pass membrane protein</topology>
    </subcellularLocation>
</comment>
<dbReference type="InterPro" id="IPR052337">
    <property type="entry name" value="SAT4-like"/>
</dbReference>
<feature type="transmembrane region" description="Helical" evidence="7">
    <location>
        <begin position="191"/>
        <end position="215"/>
    </location>
</feature>
<dbReference type="Proteomes" id="UP000800038">
    <property type="component" value="Unassembled WGS sequence"/>
</dbReference>
<dbReference type="OrthoDB" id="61113at2759"/>
<dbReference type="PANTHER" id="PTHR33048:SF47">
    <property type="entry name" value="INTEGRAL MEMBRANE PROTEIN-RELATED"/>
    <property type="match status" value="1"/>
</dbReference>
<evidence type="ECO:0000256" key="7">
    <source>
        <dbReference type="SAM" id="Phobius"/>
    </source>
</evidence>
<feature type="region of interest" description="Disordered" evidence="6">
    <location>
        <begin position="331"/>
        <end position="354"/>
    </location>
</feature>
<dbReference type="AlphaFoldDB" id="A0A6A5S287"/>
<evidence type="ECO:0000256" key="3">
    <source>
        <dbReference type="ARBA" id="ARBA00022989"/>
    </source>
</evidence>
<evidence type="ECO:0000256" key="6">
    <source>
        <dbReference type="SAM" id="MobiDB-lite"/>
    </source>
</evidence>
<organism evidence="9 10">
    <name type="scientific">Clathrospora elynae</name>
    <dbReference type="NCBI Taxonomy" id="706981"/>
    <lineage>
        <taxon>Eukaryota</taxon>
        <taxon>Fungi</taxon>
        <taxon>Dikarya</taxon>
        <taxon>Ascomycota</taxon>
        <taxon>Pezizomycotina</taxon>
        <taxon>Dothideomycetes</taxon>
        <taxon>Pleosporomycetidae</taxon>
        <taxon>Pleosporales</taxon>
        <taxon>Diademaceae</taxon>
        <taxon>Clathrospora</taxon>
    </lineage>
</organism>
<reference evidence="9" key="1">
    <citation type="journal article" date="2020" name="Stud. Mycol.">
        <title>101 Dothideomycetes genomes: a test case for predicting lifestyles and emergence of pathogens.</title>
        <authorList>
            <person name="Haridas S."/>
            <person name="Albert R."/>
            <person name="Binder M."/>
            <person name="Bloem J."/>
            <person name="Labutti K."/>
            <person name="Salamov A."/>
            <person name="Andreopoulos B."/>
            <person name="Baker S."/>
            <person name="Barry K."/>
            <person name="Bills G."/>
            <person name="Bluhm B."/>
            <person name="Cannon C."/>
            <person name="Castanera R."/>
            <person name="Culley D."/>
            <person name="Daum C."/>
            <person name="Ezra D."/>
            <person name="Gonzalez J."/>
            <person name="Henrissat B."/>
            <person name="Kuo A."/>
            <person name="Liang C."/>
            <person name="Lipzen A."/>
            <person name="Lutzoni F."/>
            <person name="Magnuson J."/>
            <person name="Mondo S."/>
            <person name="Nolan M."/>
            <person name="Ohm R."/>
            <person name="Pangilinan J."/>
            <person name="Park H.-J."/>
            <person name="Ramirez L."/>
            <person name="Alfaro M."/>
            <person name="Sun H."/>
            <person name="Tritt A."/>
            <person name="Yoshinaga Y."/>
            <person name="Zwiers L.-H."/>
            <person name="Turgeon B."/>
            <person name="Goodwin S."/>
            <person name="Spatafora J."/>
            <person name="Crous P."/>
            <person name="Grigoriev I."/>
        </authorList>
    </citation>
    <scope>NUCLEOTIDE SEQUENCE</scope>
    <source>
        <strain evidence="9">CBS 161.51</strain>
    </source>
</reference>
<feature type="transmembrane region" description="Helical" evidence="7">
    <location>
        <begin position="266"/>
        <end position="292"/>
    </location>
</feature>
<feature type="transmembrane region" description="Helical" evidence="7">
    <location>
        <begin position="227"/>
        <end position="246"/>
    </location>
</feature>
<accession>A0A6A5S287</accession>
<evidence type="ECO:0000256" key="4">
    <source>
        <dbReference type="ARBA" id="ARBA00023136"/>
    </source>
</evidence>
<evidence type="ECO:0000256" key="5">
    <source>
        <dbReference type="ARBA" id="ARBA00038359"/>
    </source>
</evidence>
<dbReference type="Pfam" id="PF20684">
    <property type="entry name" value="Fung_rhodopsin"/>
    <property type="match status" value="1"/>
</dbReference>
<comment type="similarity">
    <text evidence="5">Belongs to the SAT4 family.</text>
</comment>
<sequence>MSTYDKLLSATLSHPPDPNEPLPMSNRKATIFGTIVVFLAISWLAVVFRLWVRLRVVKEIGWDDVFVVAAQSLNTAAAVVVCLSVEAGLGHHMLYLGPGKIENYLLLFWVEHCIYLGNTALIKIALLLQYLRIFKAGVMRWICIGLLVTISLWGLAFSMVGWFACFPIQGTWDRTVPAKCYGFGFGDVPGFIAAFKAHSASNMMFDILIFITPMILFRTPHLRPKNLLAMAGVFTFGAVVVTTSVWRLHGIVSTKGGTYPYADFTWWSPTIIVLSCLEVDLAIICASMPIFWPIIERSFVAIFVSYEVKVVEERVSDCGLMHELEHMKTRDRGGSVKSNGTSTRELTNDEEEIGQSRKCPYTVGFDPLDEEAKTAGLKTEIQSKPREKWQL</sequence>
<dbReference type="PANTHER" id="PTHR33048">
    <property type="entry name" value="PTH11-LIKE INTEGRAL MEMBRANE PROTEIN (AFU_ORTHOLOGUE AFUA_5G11245)"/>
    <property type="match status" value="1"/>
</dbReference>
<protein>
    <recommendedName>
        <fullName evidence="8">Rhodopsin domain-containing protein</fullName>
    </recommendedName>
</protein>
<keyword evidence="10" id="KW-1185">Reference proteome</keyword>
<feature type="transmembrane region" description="Helical" evidence="7">
    <location>
        <begin position="138"/>
        <end position="164"/>
    </location>
</feature>
<keyword evidence="3 7" id="KW-1133">Transmembrane helix</keyword>
<dbReference type="InterPro" id="IPR049326">
    <property type="entry name" value="Rhodopsin_dom_fungi"/>
</dbReference>
<evidence type="ECO:0000256" key="2">
    <source>
        <dbReference type="ARBA" id="ARBA00022692"/>
    </source>
</evidence>
<feature type="domain" description="Rhodopsin" evidence="8">
    <location>
        <begin position="48"/>
        <end position="297"/>
    </location>
</feature>
<feature type="transmembrane region" description="Helical" evidence="7">
    <location>
        <begin position="64"/>
        <end position="86"/>
    </location>
</feature>
<evidence type="ECO:0000259" key="8">
    <source>
        <dbReference type="Pfam" id="PF20684"/>
    </source>
</evidence>
<gene>
    <name evidence="9" type="ORF">EJ02DRAFT_439661</name>
</gene>
<dbReference type="GO" id="GO:0016020">
    <property type="term" value="C:membrane"/>
    <property type="evidence" value="ECO:0007669"/>
    <property type="project" value="UniProtKB-SubCell"/>
</dbReference>
<feature type="compositionally biased region" description="Polar residues" evidence="6">
    <location>
        <begin position="336"/>
        <end position="345"/>
    </location>
</feature>
<evidence type="ECO:0000313" key="9">
    <source>
        <dbReference type="EMBL" id="KAF1934771.1"/>
    </source>
</evidence>